<reference evidence="1" key="1">
    <citation type="submission" date="2013-07" db="EMBL/GenBank/DDBJ databases">
        <title>The genome of an arbuscular mycorrhizal fungus provides insights into the evolution of the oldest plant symbiosis.</title>
        <authorList>
            <consortium name="DOE Joint Genome Institute"/>
            <person name="Tisserant E."/>
            <person name="Malbreil M."/>
            <person name="Kuo A."/>
            <person name="Kohler A."/>
            <person name="Symeonidi A."/>
            <person name="Balestrini R."/>
            <person name="Charron P."/>
            <person name="Duensing N."/>
            <person name="Frei-dit-Frey N."/>
            <person name="Gianinazzi-Pearson V."/>
            <person name="Gilbert B."/>
            <person name="Handa Y."/>
            <person name="Hijri M."/>
            <person name="Kaul R."/>
            <person name="Kawaguchi M."/>
            <person name="Krajinski F."/>
            <person name="Lammers P."/>
            <person name="Lapierre D."/>
            <person name="Masclaux F.G."/>
            <person name="Murat C."/>
            <person name="Morin E."/>
            <person name="Ndikumana S."/>
            <person name="Pagni M."/>
            <person name="Petitpierre D."/>
            <person name="Requena N."/>
            <person name="Rosikiewicz P."/>
            <person name="Riley R."/>
            <person name="Saito K."/>
            <person name="San Clemente H."/>
            <person name="Shapiro H."/>
            <person name="van Tuinen D."/>
            <person name="Becard G."/>
            <person name="Bonfante P."/>
            <person name="Paszkowski U."/>
            <person name="Shachar-Hill Y."/>
            <person name="Young J.P."/>
            <person name="Sanders I.R."/>
            <person name="Henrissat B."/>
            <person name="Rensing S.A."/>
            <person name="Grigoriev I.V."/>
            <person name="Corradi N."/>
            <person name="Roux C."/>
            <person name="Martin F."/>
        </authorList>
    </citation>
    <scope>NUCLEOTIDE SEQUENCE</scope>
    <source>
        <strain evidence="1">DAOM 197198</strain>
    </source>
</reference>
<gene>
    <name evidence="1" type="ORF">GLOINDRAFT_334362</name>
</gene>
<protein>
    <submittedName>
        <fullName evidence="1">Uncharacterized protein</fullName>
    </submittedName>
</protein>
<accession>U9SZD1</accession>
<organism evidence="1">
    <name type="scientific">Rhizophagus irregularis (strain DAOM 181602 / DAOM 197198 / MUCL 43194)</name>
    <name type="common">Arbuscular mycorrhizal fungus</name>
    <name type="synonym">Glomus intraradices</name>
    <dbReference type="NCBI Taxonomy" id="747089"/>
    <lineage>
        <taxon>Eukaryota</taxon>
        <taxon>Fungi</taxon>
        <taxon>Fungi incertae sedis</taxon>
        <taxon>Mucoromycota</taxon>
        <taxon>Glomeromycotina</taxon>
        <taxon>Glomeromycetes</taxon>
        <taxon>Glomerales</taxon>
        <taxon>Glomeraceae</taxon>
        <taxon>Rhizophagus</taxon>
    </lineage>
</organism>
<dbReference type="HOGENOM" id="CLU_3088475_0_0_1"/>
<name>U9SZD1_RHIID</name>
<proteinExistence type="predicted"/>
<dbReference type="EMBL" id="KI297971">
    <property type="protein sequence ID" value="ERZ99427.1"/>
    <property type="molecule type" value="Genomic_DNA"/>
</dbReference>
<dbReference type="AlphaFoldDB" id="U9SZD1"/>
<sequence>MTNVLLNELANSDEPFYLFNTAERSPLASRNNNGDENLFCLLNLHIIETFIS</sequence>
<evidence type="ECO:0000313" key="1">
    <source>
        <dbReference type="EMBL" id="ERZ99427.1"/>
    </source>
</evidence>